<dbReference type="Gene3D" id="3.40.50.1000">
    <property type="entry name" value="HAD superfamily/HAD-like"/>
    <property type="match status" value="1"/>
</dbReference>
<comment type="subcellular location">
    <subcellularLocation>
        <location evidence="1">Membrane</location>
    </subcellularLocation>
</comment>
<dbReference type="InterPro" id="IPR023214">
    <property type="entry name" value="HAD_sf"/>
</dbReference>
<dbReference type="GO" id="GO:0016020">
    <property type="term" value="C:membrane"/>
    <property type="evidence" value="ECO:0007669"/>
    <property type="project" value="UniProtKB-SubCell"/>
</dbReference>
<feature type="transmembrane region" description="Helical" evidence="5">
    <location>
        <begin position="123"/>
        <end position="145"/>
    </location>
</feature>
<evidence type="ECO:0000256" key="3">
    <source>
        <dbReference type="ARBA" id="ARBA00022989"/>
    </source>
</evidence>
<accession>A0A2N0PLG6</accession>
<evidence type="ECO:0000256" key="4">
    <source>
        <dbReference type="ARBA" id="ARBA00023136"/>
    </source>
</evidence>
<dbReference type="EMBL" id="LLXJ01000617">
    <property type="protein sequence ID" value="PKC07686.1"/>
    <property type="molecule type" value="Genomic_DNA"/>
</dbReference>
<keyword evidence="4 5" id="KW-0472">Membrane</keyword>
<feature type="domain" description="Cation-transporting P-type ATPase C-terminal" evidence="6">
    <location>
        <begin position="349"/>
        <end position="393"/>
    </location>
</feature>
<dbReference type="InterPro" id="IPR036412">
    <property type="entry name" value="HAD-like_sf"/>
</dbReference>
<dbReference type="Pfam" id="PF00689">
    <property type="entry name" value="Cation_ATPase_C"/>
    <property type="match status" value="1"/>
</dbReference>
<evidence type="ECO:0000313" key="8">
    <source>
        <dbReference type="Proteomes" id="UP000232722"/>
    </source>
</evidence>
<sequence length="397" mass="44239">MLSVPFEVFNLKVDEALSTENLLKLLHKGSFGLGFCFGFELGKLPYKKSIIFIIQILLFNNLYDYTNNNELCDALWSLEFTGVIYLIFMDFTVGIAQLTCLVDRDEKSSRLKSEARSSVVERIHAYELFGLAIILAIIVFSVNKWKVSDEVAIYAISLVIPEGLIAAISITLTMALGVRQMAKNYAIVRKLNALEALGSVMNICSDKTGTLQLKLGFRMMVPTEFRVNGFSPKEIFIDVEQMKLLKSAFQVFAHKAGFPKPIPTAEPFKFELVHEYAFDTGLKRMQRKIYRVSIQKFNLSKAAIQKCFCAGIEVHMLTADHPTAAAAIAKELLMLQKFILLSDGISINPMPPLQILFLNMVSSSPPAMGLGIGRASSDTMNYPPCSKGGIFTWEPSL</sequence>
<evidence type="ECO:0000256" key="2">
    <source>
        <dbReference type="ARBA" id="ARBA00022692"/>
    </source>
</evidence>
<dbReference type="GO" id="GO:0030001">
    <property type="term" value="P:metal ion transport"/>
    <property type="evidence" value="ECO:0007669"/>
    <property type="project" value="UniProtKB-ARBA"/>
</dbReference>
<reference evidence="7 8" key="2">
    <citation type="submission" date="2017-09" db="EMBL/GenBank/DDBJ databases">
        <title>Extensive intraspecific genome diversity in a model arbuscular mycorrhizal fungus.</title>
        <authorList>
            <person name="Chen E.C."/>
            <person name="Morin E."/>
            <person name="Beaudet D."/>
            <person name="Noel J."/>
            <person name="Ndikumana S."/>
            <person name="Charron P."/>
            <person name="St-Onge C."/>
            <person name="Giorgi J."/>
            <person name="Grigoriev I.V."/>
            <person name="Roux C."/>
            <person name="Martin F.M."/>
            <person name="Corradi N."/>
        </authorList>
    </citation>
    <scope>NUCLEOTIDE SEQUENCE [LARGE SCALE GENOMIC DNA]</scope>
    <source>
        <strain evidence="7 8">A5</strain>
    </source>
</reference>
<dbReference type="Proteomes" id="UP000232722">
    <property type="component" value="Unassembled WGS sequence"/>
</dbReference>
<name>A0A2N0PLG6_9GLOM</name>
<proteinExistence type="predicted"/>
<dbReference type="SUPFAM" id="SSF56784">
    <property type="entry name" value="HAD-like"/>
    <property type="match status" value="1"/>
</dbReference>
<comment type="caution">
    <text evidence="7">The sequence shown here is derived from an EMBL/GenBank/DDBJ whole genome shotgun (WGS) entry which is preliminary data.</text>
</comment>
<dbReference type="VEuPathDB" id="FungiDB:RhiirA1_449649"/>
<reference evidence="7 8" key="1">
    <citation type="submission" date="2016-04" db="EMBL/GenBank/DDBJ databases">
        <title>Genome analyses suggest a sexual origin of heterokaryosis in a supposedly ancient asexual fungus.</title>
        <authorList>
            <person name="Ropars J."/>
            <person name="Sedzielewska K."/>
            <person name="Noel J."/>
            <person name="Charron P."/>
            <person name="Farinelli L."/>
            <person name="Marton T."/>
            <person name="Kruger M."/>
            <person name="Pelin A."/>
            <person name="Brachmann A."/>
            <person name="Corradi N."/>
        </authorList>
    </citation>
    <scope>NUCLEOTIDE SEQUENCE [LARGE SCALE GENOMIC DNA]</scope>
    <source>
        <strain evidence="7 8">A5</strain>
    </source>
</reference>
<dbReference type="AlphaFoldDB" id="A0A2N0PLG6"/>
<dbReference type="Gene3D" id="1.20.1110.10">
    <property type="entry name" value="Calcium-transporting ATPase, transmembrane domain"/>
    <property type="match status" value="2"/>
</dbReference>
<dbReference type="VEuPathDB" id="FungiDB:FUN_015046"/>
<dbReference type="InterPro" id="IPR006068">
    <property type="entry name" value="ATPase_P-typ_cation-transptr_C"/>
</dbReference>
<dbReference type="InterPro" id="IPR023298">
    <property type="entry name" value="ATPase_P-typ_TM_dom_sf"/>
</dbReference>
<feature type="transmembrane region" description="Helical" evidence="5">
    <location>
        <begin position="151"/>
        <end position="176"/>
    </location>
</feature>
<feature type="transmembrane region" description="Helical" evidence="5">
    <location>
        <begin position="83"/>
        <end position="102"/>
    </location>
</feature>
<dbReference type="PANTHER" id="PTHR42861">
    <property type="entry name" value="CALCIUM-TRANSPORTING ATPASE"/>
    <property type="match status" value="1"/>
</dbReference>
<evidence type="ECO:0000256" key="1">
    <source>
        <dbReference type="ARBA" id="ARBA00004370"/>
    </source>
</evidence>
<keyword evidence="2 5" id="KW-0812">Transmembrane</keyword>
<gene>
    <name evidence="7" type="ORF">RhiirA5_417904</name>
</gene>
<evidence type="ECO:0000256" key="5">
    <source>
        <dbReference type="SAM" id="Phobius"/>
    </source>
</evidence>
<dbReference type="SUPFAM" id="SSF81665">
    <property type="entry name" value="Calcium ATPase, transmembrane domain M"/>
    <property type="match status" value="1"/>
</dbReference>
<evidence type="ECO:0000259" key="6">
    <source>
        <dbReference type="Pfam" id="PF00689"/>
    </source>
</evidence>
<dbReference type="VEuPathDB" id="FungiDB:RhiirFUN_012236"/>
<protein>
    <submittedName>
        <fullName evidence="7">Calcium ATPase</fullName>
    </submittedName>
</protein>
<keyword evidence="3 5" id="KW-1133">Transmembrane helix</keyword>
<organism evidence="7 8">
    <name type="scientific">Rhizophagus irregularis</name>
    <dbReference type="NCBI Taxonomy" id="588596"/>
    <lineage>
        <taxon>Eukaryota</taxon>
        <taxon>Fungi</taxon>
        <taxon>Fungi incertae sedis</taxon>
        <taxon>Mucoromycota</taxon>
        <taxon>Glomeromycotina</taxon>
        <taxon>Glomeromycetes</taxon>
        <taxon>Glomerales</taxon>
        <taxon>Glomeraceae</taxon>
        <taxon>Rhizophagus</taxon>
    </lineage>
</organism>
<evidence type="ECO:0000313" key="7">
    <source>
        <dbReference type="EMBL" id="PKC07686.1"/>
    </source>
</evidence>